<feature type="binding site" evidence="6">
    <location>
        <position position="149"/>
    </location>
    <ligand>
        <name>Mg(2+)</name>
        <dbReference type="ChEBI" id="CHEBI:18420"/>
        <label>1</label>
    </ligand>
</feature>
<protein>
    <submittedName>
        <fullName evidence="9">Exodeoxyribonuclease-3</fullName>
    </submittedName>
</protein>
<comment type="caution">
    <text evidence="9">The sequence shown here is derived from an EMBL/GenBank/DDBJ whole genome shotgun (WGS) entry which is preliminary data.</text>
</comment>
<feature type="binding site" evidence="6">
    <location>
        <position position="8"/>
    </location>
    <ligand>
        <name>Mg(2+)</name>
        <dbReference type="ChEBI" id="CHEBI:18420"/>
        <label>1</label>
    </ligand>
</feature>
<feature type="active site" description="Proton donor/acceptor" evidence="5">
    <location>
        <position position="149"/>
    </location>
</feature>
<feature type="site" description="Transition state stabilizer" evidence="7">
    <location>
        <position position="151"/>
    </location>
</feature>
<dbReference type="PROSITE" id="PS00726">
    <property type="entry name" value="AP_NUCLEASE_F1_1"/>
    <property type="match status" value="1"/>
</dbReference>
<gene>
    <name evidence="9" type="ORF">B0G85_1570</name>
</gene>
<dbReference type="NCBIfam" id="TIGR00195">
    <property type="entry name" value="exoDNase_III"/>
    <property type="match status" value="1"/>
</dbReference>
<dbReference type="GO" id="GO:0008311">
    <property type="term" value="F:double-stranded DNA 3'-5' DNA exonuclease activity"/>
    <property type="evidence" value="ECO:0007669"/>
    <property type="project" value="TreeGrafter"/>
</dbReference>
<dbReference type="SUPFAM" id="SSF56219">
    <property type="entry name" value="DNase I-like"/>
    <property type="match status" value="1"/>
</dbReference>
<reference evidence="9 10" key="1">
    <citation type="submission" date="2017-11" db="EMBL/GenBank/DDBJ databases">
        <title>Genomic Encyclopedia of Type Strains, Phase III (KMG-III): the genomes of soil and plant-associated and newly described type strains.</title>
        <authorList>
            <person name="Whitman W."/>
        </authorList>
    </citation>
    <scope>NUCLEOTIDE SEQUENCE [LARGE SCALE GENOMIC DNA]</scope>
    <source>
        <strain evidence="9 10">UB-Domo-W1</strain>
    </source>
</reference>
<feature type="active site" description="Proton acceptor" evidence="5">
    <location>
        <position position="249"/>
    </location>
</feature>
<dbReference type="GO" id="GO:0046872">
    <property type="term" value="F:metal ion binding"/>
    <property type="evidence" value="ECO:0007669"/>
    <property type="project" value="UniProtKB-KW"/>
</dbReference>
<feature type="site" description="Interaction with DNA substrate" evidence="7">
    <location>
        <position position="249"/>
    </location>
</feature>
<dbReference type="OrthoDB" id="9803914at2"/>
<dbReference type="NCBIfam" id="TIGR00633">
    <property type="entry name" value="xth"/>
    <property type="match status" value="1"/>
</dbReference>
<feature type="binding site" evidence="6">
    <location>
        <position position="248"/>
    </location>
    <ligand>
        <name>Mg(2+)</name>
        <dbReference type="ChEBI" id="CHEBI:18420"/>
        <label>1</label>
    </ligand>
</feature>
<keyword evidence="2 6" id="KW-0479">Metal-binding</keyword>
<keyword evidence="10" id="KW-1185">Reference proteome</keyword>
<dbReference type="FunFam" id="3.60.10.10:FF:000026">
    <property type="entry name" value="Exodeoxyribonuclease III"/>
    <property type="match status" value="1"/>
</dbReference>
<dbReference type="InterPro" id="IPR004808">
    <property type="entry name" value="AP_endonuc_1"/>
</dbReference>
<dbReference type="PANTHER" id="PTHR22748:SF6">
    <property type="entry name" value="DNA-(APURINIC OR APYRIMIDINIC SITE) ENDONUCLEASE"/>
    <property type="match status" value="1"/>
</dbReference>
<comment type="similarity">
    <text evidence="1">Belongs to the DNA repair enzymes AP/ExoA family.</text>
</comment>
<evidence type="ECO:0000256" key="3">
    <source>
        <dbReference type="ARBA" id="ARBA00022801"/>
    </source>
</evidence>
<evidence type="ECO:0000256" key="2">
    <source>
        <dbReference type="ARBA" id="ARBA00022723"/>
    </source>
</evidence>
<feature type="site" description="Important for catalytic activity" evidence="7">
    <location>
        <position position="223"/>
    </location>
</feature>
<dbReference type="InterPro" id="IPR005135">
    <property type="entry name" value="Endo/exonuclease/phosphatase"/>
</dbReference>
<dbReference type="GO" id="GO:0006284">
    <property type="term" value="P:base-excision repair"/>
    <property type="evidence" value="ECO:0007669"/>
    <property type="project" value="TreeGrafter"/>
</dbReference>
<dbReference type="InterPro" id="IPR020847">
    <property type="entry name" value="AP_endonuclease_F1_BS"/>
</dbReference>
<dbReference type="GO" id="GO:0003677">
    <property type="term" value="F:DNA binding"/>
    <property type="evidence" value="ECO:0007669"/>
    <property type="project" value="InterPro"/>
</dbReference>
<evidence type="ECO:0000313" key="9">
    <source>
        <dbReference type="EMBL" id="PJI79463.1"/>
    </source>
</evidence>
<accession>A0A2M8VQN4</accession>
<feature type="binding site" evidence="6">
    <location>
        <position position="151"/>
    </location>
    <ligand>
        <name>Mg(2+)</name>
        <dbReference type="ChEBI" id="CHEBI:18420"/>
        <label>1</label>
    </ligand>
</feature>
<dbReference type="PANTHER" id="PTHR22748">
    <property type="entry name" value="AP ENDONUCLEASE"/>
    <property type="match status" value="1"/>
</dbReference>
<dbReference type="EMBL" id="PGTX01000003">
    <property type="protein sequence ID" value="PJI79463.1"/>
    <property type="molecule type" value="Genomic_DNA"/>
</dbReference>
<dbReference type="Proteomes" id="UP000229366">
    <property type="component" value="Unassembled WGS sequence"/>
</dbReference>
<dbReference type="PROSITE" id="PS51435">
    <property type="entry name" value="AP_NUCLEASE_F1_4"/>
    <property type="match status" value="1"/>
</dbReference>
<feature type="active site" evidence="5">
    <location>
        <position position="109"/>
    </location>
</feature>
<evidence type="ECO:0000259" key="8">
    <source>
        <dbReference type="Pfam" id="PF03372"/>
    </source>
</evidence>
<sequence length="260" mass="29807">MLRIISANLNGIRSAVKKGFLPWVTQQQADFVCMQELKAQHDDLEDAILNPDGLYGFFHHAEKKGYSGCGIYTPHKPDEVLYGYGNPEFDAEGRYVEVRYQKLSVISVYMPSGSSSPERQEAKYRYLDSFLPHLIALKKSGREIVLCGDVNIAHHEIDLKNWKGNLKNSGFLPEERAWLTNLFNQVGYVDVYRNLEPKAAEDCYTWWSNRGQAYAKNVGWRIDYHITTPGIAASAKRTSIYKEERFSDHAPLTVDYDWTI</sequence>
<keyword evidence="3" id="KW-0378">Hydrolase</keyword>
<organism evidence="9 10">
    <name type="scientific">Polynucleobacter brandtiae</name>
    <dbReference type="NCBI Taxonomy" id="1938816"/>
    <lineage>
        <taxon>Bacteria</taxon>
        <taxon>Pseudomonadati</taxon>
        <taxon>Pseudomonadota</taxon>
        <taxon>Betaproteobacteria</taxon>
        <taxon>Burkholderiales</taxon>
        <taxon>Burkholderiaceae</taxon>
        <taxon>Polynucleobacter</taxon>
    </lineage>
</organism>
<keyword evidence="6" id="KW-0464">Manganese</keyword>
<feature type="binding site" evidence="6">
    <location>
        <position position="36"/>
    </location>
    <ligand>
        <name>Mg(2+)</name>
        <dbReference type="ChEBI" id="CHEBI:18420"/>
        <label>1</label>
    </ligand>
</feature>
<keyword evidence="4 6" id="KW-0460">Magnesium</keyword>
<evidence type="ECO:0000313" key="10">
    <source>
        <dbReference type="Proteomes" id="UP000229366"/>
    </source>
</evidence>
<name>A0A2M8VQN4_9BURK</name>
<proteinExistence type="inferred from homology"/>
<evidence type="ECO:0000256" key="7">
    <source>
        <dbReference type="PIRSR" id="PIRSR604808-3"/>
    </source>
</evidence>
<evidence type="ECO:0000256" key="1">
    <source>
        <dbReference type="ARBA" id="ARBA00007092"/>
    </source>
</evidence>
<comment type="cofactor">
    <cofactor evidence="6">
        <name>Mg(2+)</name>
        <dbReference type="ChEBI" id="CHEBI:18420"/>
    </cofactor>
    <cofactor evidence="6">
        <name>Mn(2+)</name>
        <dbReference type="ChEBI" id="CHEBI:29035"/>
    </cofactor>
    <text evidence="6">Probably binds two magnesium or manganese ions per subunit.</text>
</comment>
<evidence type="ECO:0000256" key="5">
    <source>
        <dbReference type="PIRSR" id="PIRSR604808-1"/>
    </source>
</evidence>
<dbReference type="Pfam" id="PF03372">
    <property type="entry name" value="Exo_endo_phos"/>
    <property type="match status" value="1"/>
</dbReference>
<dbReference type="GO" id="GO:0003906">
    <property type="term" value="F:DNA-(apurinic or apyrimidinic site) endonuclease activity"/>
    <property type="evidence" value="ECO:0007669"/>
    <property type="project" value="TreeGrafter"/>
</dbReference>
<feature type="binding site" evidence="6">
    <location>
        <position position="249"/>
    </location>
    <ligand>
        <name>Mg(2+)</name>
        <dbReference type="ChEBI" id="CHEBI:18420"/>
        <label>1</label>
    </ligand>
</feature>
<dbReference type="CDD" id="cd10281">
    <property type="entry name" value="Nape_like_AP-endo"/>
    <property type="match status" value="1"/>
</dbReference>
<dbReference type="InterPro" id="IPR036691">
    <property type="entry name" value="Endo/exonu/phosph_ase_sf"/>
</dbReference>
<evidence type="ECO:0000256" key="4">
    <source>
        <dbReference type="ARBA" id="ARBA00022842"/>
    </source>
</evidence>
<dbReference type="GO" id="GO:0008081">
    <property type="term" value="F:phosphoric diester hydrolase activity"/>
    <property type="evidence" value="ECO:0007669"/>
    <property type="project" value="TreeGrafter"/>
</dbReference>
<evidence type="ECO:0000256" key="6">
    <source>
        <dbReference type="PIRSR" id="PIRSR604808-2"/>
    </source>
</evidence>
<dbReference type="AlphaFoldDB" id="A0A2M8VQN4"/>
<feature type="domain" description="Endonuclease/exonuclease/phosphatase" evidence="8">
    <location>
        <begin position="6"/>
        <end position="249"/>
    </location>
</feature>
<dbReference type="Gene3D" id="3.60.10.10">
    <property type="entry name" value="Endonuclease/exonuclease/phosphatase"/>
    <property type="match status" value="1"/>
</dbReference>
<dbReference type="RefSeq" id="WP_100379869.1">
    <property type="nucleotide sequence ID" value="NZ_CBCSBW010000003.1"/>
</dbReference>